<name>A0A429GEX9_9CREN</name>
<comment type="caution">
    <text evidence="1">The sequence shown here is derived from an EMBL/GenBank/DDBJ whole genome shotgun (WGS) entry which is preliminary data.</text>
</comment>
<organism evidence="1 3">
    <name type="scientific">Candidatus Methanodesulfokora washburnensis</name>
    <dbReference type="NCBI Taxonomy" id="2478471"/>
    <lineage>
        <taxon>Archaea</taxon>
        <taxon>Thermoproteota</taxon>
        <taxon>Candidatus Korarchaeia</taxon>
        <taxon>Candidatus Korarchaeia incertae sedis</taxon>
        <taxon>Candidatus Methanodesulfokora</taxon>
    </lineage>
</organism>
<dbReference type="EMBL" id="RCOS01000156">
    <property type="protein sequence ID" value="RSN72407.1"/>
    <property type="molecule type" value="Genomic_DNA"/>
</dbReference>
<dbReference type="Proteomes" id="UP000316217">
    <property type="component" value="Unassembled WGS sequence"/>
</dbReference>
<sequence>MLTITLEVLEVRKVDEGVEMLLGRPSSTIMQEYPSPQSEEEEMAFAVMRAFEKYLRLPVPQRQVYSFVVRLSEDEYSMLGRPTVGDVIEIKMEMKHDKQEEIQ</sequence>
<protein>
    <recommendedName>
        <fullName evidence="5">Arcadin 1 domain-containing protein</fullName>
    </recommendedName>
</protein>
<evidence type="ECO:0000313" key="3">
    <source>
        <dbReference type="Proteomes" id="UP000277582"/>
    </source>
</evidence>
<accession>A0A429GEX9</accession>
<evidence type="ECO:0008006" key="5">
    <source>
        <dbReference type="Google" id="ProtNLM"/>
    </source>
</evidence>
<proteinExistence type="predicted"/>
<reference evidence="2 4" key="2">
    <citation type="journal article" date="2019" name="Nat. Microbiol.">
        <title>Wide diversity of methane and short-chain alkane metabolisms in uncultured archaea.</title>
        <authorList>
            <person name="Borrel G."/>
            <person name="Adam P.S."/>
            <person name="McKay L.J."/>
            <person name="Chen L.X."/>
            <person name="Sierra-Garcia I.N."/>
            <person name="Sieber C.M."/>
            <person name="Letourneur Q."/>
            <person name="Ghozlane A."/>
            <person name="Andersen G.L."/>
            <person name="Li W.J."/>
            <person name="Hallam S.J."/>
            <person name="Muyzer G."/>
            <person name="de Oliveira V.M."/>
            <person name="Inskeep W.P."/>
            <person name="Banfield J.F."/>
            <person name="Gribaldo S."/>
        </authorList>
    </citation>
    <scope>NUCLEOTIDE SEQUENCE [LARGE SCALE GENOMIC DNA]</scope>
    <source>
        <strain evidence="2">NM4</strain>
    </source>
</reference>
<evidence type="ECO:0000313" key="1">
    <source>
        <dbReference type="EMBL" id="RSN72407.1"/>
    </source>
</evidence>
<keyword evidence="3" id="KW-1185">Reference proteome</keyword>
<dbReference type="Proteomes" id="UP000277582">
    <property type="component" value="Unassembled WGS sequence"/>
</dbReference>
<dbReference type="AlphaFoldDB" id="A0A429GEX9"/>
<dbReference type="EMBL" id="RXII01000069">
    <property type="protein sequence ID" value="RZN61703.1"/>
    <property type="molecule type" value="Genomic_DNA"/>
</dbReference>
<gene>
    <name evidence="1" type="ORF">D6D85_14055</name>
    <name evidence="2" type="ORF">EF810_04490</name>
</gene>
<dbReference type="RefSeq" id="WP_125672577.1">
    <property type="nucleotide sequence ID" value="NZ_RCOS01000156.1"/>
</dbReference>
<evidence type="ECO:0000313" key="4">
    <source>
        <dbReference type="Proteomes" id="UP000316217"/>
    </source>
</evidence>
<evidence type="ECO:0000313" key="2">
    <source>
        <dbReference type="EMBL" id="RZN61703.1"/>
    </source>
</evidence>
<reference evidence="1 3" key="1">
    <citation type="submission" date="2018-10" db="EMBL/GenBank/DDBJ databases">
        <title>Co-occurring genomic capacity for anaerobic methane metabolism and dissimilatory sulfite reduction discovered in the Korarchaeota.</title>
        <authorList>
            <person name="Mckay L.J."/>
            <person name="Dlakic M."/>
            <person name="Fields M.W."/>
            <person name="Delmont T.O."/>
            <person name="Eren A.M."/>
            <person name="Jay Z.J."/>
            <person name="Klingelsmith K.B."/>
            <person name="Rusch D.B."/>
            <person name="Inskeep W.P."/>
        </authorList>
    </citation>
    <scope>NUCLEOTIDE SEQUENCE [LARGE SCALE GENOMIC DNA]</scope>
    <source>
        <strain evidence="1 3">MDKW</strain>
    </source>
</reference>